<dbReference type="GO" id="GO:0004674">
    <property type="term" value="F:protein serine/threonine kinase activity"/>
    <property type="evidence" value="ECO:0007669"/>
    <property type="project" value="UniProtKB-KW"/>
</dbReference>
<proteinExistence type="inferred from homology"/>
<dbReference type="PANTHER" id="PTHR24356">
    <property type="entry name" value="SERINE/THREONINE-PROTEIN KINASE"/>
    <property type="match status" value="1"/>
</dbReference>
<evidence type="ECO:0000256" key="2">
    <source>
        <dbReference type="ARBA" id="ARBA00022527"/>
    </source>
</evidence>
<dbReference type="Gene3D" id="3.30.200.20">
    <property type="entry name" value="Phosphorylase Kinase, domain 1"/>
    <property type="match status" value="1"/>
</dbReference>
<dbReference type="PROSITE" id="PS00108">
    <property type="entry name" value="PROTEIN_KINASE_ST"/>
    <property type="match status" value="1"/>
</dbReference>
<evidence type="ECO:0000256" key="8">
    <source>
        <dbReference type="ARBA" id="ARBA00048679"/>
    </source>
</evidence>
<reference evidence="12 13" key="1">
    <citation type="submission" date="2019-02" db="EMBL/GenBank/DDBJ databases">
        <title>Genome sequencing of the rare red list fungi Phlebia centrifuga.</title>
        <authorList>
            <person name="Buettner E."/>
            <person name="Kellner H."/>
        </authorList>
    </citation>
    <scope>NUCLEOTIDE SEQUENCE [LARGE SCALE GENOMIC DNA]</scope>
    <source>
        <strain evidence="12 13">DSM 108282</strain>
    </source>
</reference>
<keyword evidence="6 9" id="KW-0067">ATP-binding</keyword>
<dbReference type="InterPro" id="IPR017441">
    <property type="entry name" value="Protein_kinase_ATP_BS"/>
</dbReference>
<gene>
    <name evidence="12" type="ORF">EW026_g1580</name>
</gene>
<dbReference type="PROSITE" id="PS50011">
    <property type="entry name" value="PROTEIN_KINASE_DOM"/>
    <property type="match status" value="1"/>
</dbReference>
<name>A0A4S4KSS8_9APHY</name>
<dbReference type="AlphaFoldDB" id="A0A4S4KSS8"/>
<dbReference type="SMART" id="SM00220">
    <property type="entry name" value="S_TKc"/>
    <property type="match status" value="1"/>
</dbReference>
<dbReference type="SUPFAM" id="SSF56112">
    <property type="entry name" value="Protein kinase-like (PK-like)"/>
    <property type="match status" value="1"/>
</dbReference>
<feature type="binding site" evidence="9">
    <location>
        <position position="151"/>
    </location>
    <ligand>
        <name>ATP</name>
        <dbReference type="ChEBI" id="CHEBI:30616"/>
    </ligand>
</feature>
<evidence type="ECO:0000313" key="13">
    <source>
        <dbReference type="Proteomes" id="UP000309038"/>
    </source>
</evidence>
<keyword evidence="4 9" id="KW-0547">Nucleotide-binding</keyword>
<evidence type="ECO:0000256" key="6">
    <source>
        <dbReference type="ARBA" id="ARBA00022840"/>
    </source>
</evidence>
<dbReference type="Gene3D" id="1.10.510.10">
    <property type="entry name" value="Transferase(Phosphotransferase) domain 1"/>
    <property type="match status" value="1"/>
</dbReference>
<evidence type="ECO:0000256" key="4">
    <source>
        <dbReference type="ARBA" id="ARBA00022741"/>
    </source>
</evidence>
<dbReference type="EC" id="2.7.11.1" evidence="1"/>
<evidence type="ECO:0000256" key="5">
    <source>
        <dbReference type="ARBA" id="ARBA00022777"/>
    </source>
</evidence>
<dbReference type="GO" id="GO:0035556">
    <property type="term" value="P:intracellular signal transduction"/>
    <property type="evidence" value="ECO:0007669"/>
    <property type="project" value="TreeGrafter"/>
</dbReference>
<keyword evidence="5" id="KW-0418">Kinase</keyword>
<dbReference type="PANTHER" id="PTHR24356:SF1">
    <property type="entry name" value="SERINE_THREONINE-PROTEIN KINASE GREATWALL"/>
    <property type="match status" value="1"/>
</dbReference>
<dbReference type="PROSITE" id="PS00107">
    <property type="entry name" value="PROTEIN_KINASE_ATP"/>
    <property type="match status" value="1"/>
</dbReference>
<dbReference type="InterPro" id="IPR011009">
    <property type="entry name" value="Kinase-like_dom_sf"/>
</dbReference>
<comment type="similarity">
    <text evidence="10">Belongs to the protein kinase superfamily.</text>
</comment>
<dbReference type="GO" id="GO:0005524">
    <property type="term" value="F:ATP binding"/>
    <property type="evidence" value="ECO:0007669"/>
    <property type="project" value="UniProtKB-UniRule"/>
</dbReference>
<comment type="catalytic activity">
    <reaction evidence="8">
        <text>L-seryl-[protein] + ATP = O-phospho-L-seryl-[protein] + ADP + H(+)</text>
        <dbReference type="Rhea" id="RHEA:17989"/>
        <dbReference type="Rhea" id="RHEA-COMP:9863"/>
        <dbReference type="Rhea" id="RHEA-COMP:11604"/>
        <dbReference type="ChEBI" id="CHEBI:15378"/>
        <dbReference type="ChEBI" id="CHEBI:29999"/>
        <dbReference type="ChEBI" id="CHEBI:30616"/>
        <dbReference type="ChEBI" id="CHEBI:83421"/>
        <dbReference type="ChEBI" id="CHEBI:456216"/>
        <dbReference type="EC" id="2.7.11.1"/>
    </reaction>
</comment>
<evidence type="ECO:0000259" key="11">
    <source>
        <dbReference type="PROSITE" id="PS50011"/>
    </source>
</evidence>
<organism evidence="12 13">
    <name type="scientific">Hermanssonia centrifuga</name>
    <dbReference type="NCBI Taxonomy" id="98765"/>
    <lineage>
        <taxon>Eukaryota</taxon>
        <taxon>Fungi</taxon>
        <taxon>Dikarya</taxon>
        <taxon>Basidiomycota</taxon>
        <taxon>Agaricomycotina</taxon>
        <taxon>Agaricomycetes</taxon>
        <taxon>Polyporales</taxon>
        <taxon>Meruliaceae</taxon>
        <taxon>Hermanssonia</taxon>
    </lineage>
</organism>
<dbReference type="Proteomes" id="UP000309038">
    <property type="component" value="Unassembled WGS sequence"/>
</dbReference>
<keyword evidence="2 10" id="KW-0723">Serine/threonine-protein kinase</keyword>
<dbReference type="EMBL" id="SGPJ01000033">
    <property type="protein sequence ID" value="THH01058.1"/>
    <property type="molecule type" value="Genomic_DNA"/>
</dbReference>
<sequence length="431" mass="47794">MGLLQRFKAFVASRNSKKDKDHDIVNNLLHPIEESKGHVMITVVQNTHREVERVFPEFMAAAIHHPEVLNLRSSLKVSVCGTKFEEGTSYISKWVLASLPEVRQAASSVTPGSPNPLNLYDFINIRMVGEGGFGSVYLVKHKSTGLKVALKVIDKRFCDHKNVTDEQRILQQVTIQGAKGNMELLGSFHNERHFFLVTLIALQSLHKLGIIHRDIKPDNVLLTDDGHLVLADFGLATSIVPAGQPYAPAAVGNLFLTELAGTLDYMSPEMWKGEPYTFSTDVWSLAVVIFLMVLGRTPFTASFDEDPIVMEYRMTDATFEDWIGIDPIDEVSRLFLQGMLDKDAYDRPTLNEAKTHSFFRGIVWDQLAQGKLPVPDVGSPATLPAEDKHTPVLAGSFGGGGVYLPSEDPSPSFNYPLSPLYPLTSPSQTFR</sequence>
<evidence type="ECO:0000256" key="9">
    <source>
        <dbReference type="PROSITE-ProRule" id="PRU10141"/>
    </source>
</evidence>
<dbReference type="InterPro" id="IPR050236">
    <property type="entry name" value="Ser_Thr_kinase_AGC"/>
</dbReference>
<evidence type="ECO:0000256" key="3">
    <source>
        <dbReference type="ARBA" id="ARBA00022679"/>
    </source>
</evidence>
<evidence type="ECO:0000256" key="10">
    <source>
        <dbReference type="RuleBase" id="RU000304"/>
    </source>
</evidence>
<feature type="domain" description="Protein kinase" evidence="11">
    <location>
        <begin position="122"/>
        <end position="359"/>
    </location>
</feature>
<evidence type="ECO:0000256" key="7">
    <source>
        <dbReference type="ARBA" id="ARBA00047899"/>
    </source>
</evidence>
<keyword evidence="13" id="KW-1185">Reference proteome</keyword>
<comment type="catalytic activity">
    <reaction evidence="7">
        <text>L-threonyl-[protein] + ATP = O-phospho-L-threonyl-[protein] + ADP + H(+)</text>
        <dbReference type="Rhea" id="RHEA:46608"/>
        <dbReference type="Rhea" id="RHEA-COMP:11060"/>
        <dbReference type="Rhea" id="RHEA-COMP:11605"/>
        <dbReference type="ChEBI" id="CHEBI:15378"/>
        <dbReference type="ChEBI" id="CHEBI:30013"/>
        <dbReference type="ChEBI" id="CHEBI:30616"/>
        <dbReference type="ChEBI" id="CHEBI:61977"/>
        <dbReference type="ChEBI" id="CHEBI:456216"/>
        <dbReference type="EC" id="2.7.11.1"/>
    </reaction>
</comment>
<dbReference type="InterPro" id="IPR000719">
    <property type="entry name" value="Prot_kinase_dom"/>
</dbReference>
<evidence type="ECO:0000256" key="1">
    <source>
        <dbReference type="ARBA" id="ARBA00012513"/>
    </source>
</evidence>
<protein>
    <recommendedName>
        <fullName evidence="1">non-specific serine/threonine protein kinase</fullName>
        <ecNumber evidence="1">2.7.11.1</ecNumber>
    </recommendedName>
</protein>
<dbReference type="Pfam" id="PF00069">
    <property type="entry name" value="Pkinase"/>
    <property type="match status" value="1"/>
</dbReference>
<comment type="caution">
    <text evidence="12">The sequence shown here is derived from an EMBL/GenBank/DDBJ whole genome shotgun (WGS) entry which is preliminary data.</text>
</comment>
<keyword evidence="3" id="KW-0808">Transferase</keyword>
<accession>A0A4S4KSS8</accession>
<dbReference type="InterPro" id="IPR008271">
    <property type="entry name" value="Ser/Thr_kinase_AS"/>
</dbReference>
<evidence type="ECO:0000313" key="12">
    <source>
        <dbReference type="EMBL" id="THH01058.1"/>
    </source>
</evidence>